<accession>A0AC60Q2W8</accession>
<organism evidence="1 2">
    <name type="scientific">Ixodes persulcatus</name>
    <name type="common">Taiga tick</name>
    <dbReference type="NCBI Taxonomy" id="34615"/>
    <lineage>
        <taxon>Eukaryota</taxon>
        <taxon>Metazoa</taxon>
        <taxon>Ecdysozoa</taxon>
        <taxon>Arthropoda</taxon>
        <taxon>Chelicerata</taxon>
        <taxon>Arachnida</taxon>
        <taxon>Acari</taxon>
        <taxon>Parasitiformes</taxon>
        <taxon>Ixodida</taxon>
        <taxon>Ixodoidea</taxon>
        <taxon>Ixodidae</taxon>
        <taxon>Ixodinae</taxon>
        <taxon>Ixodes</taxon>
    </lineage>
</organism>
<dbReference type="Proteomes" id="UP000805193">
    <property type="component" value="Unassembled WGS sequence"/>
</dbReference>
<gene>
    <name evidence="1" type="ORF">HPB47_024966</name>
</gene>
<protein>
    <submittedName>
        <fullName evidence="1">Uncharacterized protein</fullName>
    </submittedName>
</protein>
<reference evidence="1 2" key="1">
    <citation type="journal article" date="2020" name="Cell">
        <title>Large-Scale Comparative Analyses of Tick Genomes Elucidate Their Genetic Diversity and Vector Capacities.</title>
        <authorList>
            <consortium name="Tick Genome and Microbiome Consortium (TIGMIC)"/>
            <person name="Jia N."/>
            <person name="Wang J."/>
            <person name="Shi W."/>
            <person name="Du L."/>
            <person name="Sun Y."/>
            <person name="Zhan W."/>
            <person name="Jiang J.F."/>
            <person name="Wang Q."/>
            <person name="Zhang B."/>
            <person name="Ji P."/>
            <person name="Bell-Sakyi L."/>
            <person name="Cui X.M."/>
            <person name="Yuan T.T."/>
            <person name="Jiang B.G."/>
            <person name="Yang W.F."/>
            <person name="Lam T.T."/>
            <person name="Chang Q.C."/>
            <person name="Ding S.J."/>
            <person name="Wang X.J."/>
            <person name="Zhu J.G."/>
            <person name="Ruan X.D."/>
            <person name="Zhao L."/>
            <person name="Wei J.T."/>
            <person name="Ye R.Z."/>
            <person name="Que T.C."/>
            <person name="Du C.H."/>
            <person name="Zhou Y.H."/>
            <person name="Cheng J.X."/>
            <person name="Dai P.F."/>
            <person name="Guo W.B."/>
            <person name="Han X.H."/>
            <person name="Huang E.J."/>
            <person name="Li L.F."/>
            <person name="Wei W."/>
            <person name="Gao Y.C."/>
            <person name="Liu J.Z."/>
            <person name="Shao H.Z."/>
            <person name="Wang X."/>
            <person name="Wang C.C."/>
            <person name="Yang T.C."/>
            <person name="Huo Q.B."/>
            <person name="Li W."/>
            <person name="Chen H.Y."/>
            <person name="Chen S.E."/>
            <person name="Zhou L.G."/>
            <person name="Ni X.B."/>
            <person name="Tian J.H."/>
            <person name="Sheng Y."/>
            <person name="Liu T."/>
            <person name="Pan Y.S."/>
            <person name="Xia L.Y."/>
            <person name="Li J."/>
            <person name="Zhao F."/>
            <person name="Cao W.C."/>
        </authorList>
    </citation>
    <scope>NUCLEOTIDE SEQUENCE [LARGE SCALE GENOMIC DNA]</scope>
    <source>
        <strain evidence="1">Iper-2018</strain>
    </source>
</reference>
<proteinExistence type="predicted"/>
<feature type="non-terminal residue" evidence="1">
    <location>
        <position position="569"/>
    </location>
</feature>
<name>A0AC60Q2W8_IXOPE</name>
<evidence type="ECO:0000313" key="1">
    <source>
        <dbReference type="EMBL" id="KAG0428034.1"/>
    </source>
</evidence>
<keyword evidence="2" id="KW-1185">Reference proteome</keyword>
<sequence>MNIIGIVTVLDASAKFPNGLLQGTMADLGAFDECIETVIYDQFGREDIRGQYCNVDIRIVNDTSIEDFIRPAATISHRRFPIGARYVNQRPWGTRFGICMTTECSAKDMQVIADAVTNNGIVKVAIQGCVTNQHPPMDTTQTAILRFLGTLVFIVALATACDMYFSRKKTKDVTRPRWVYYLSQLSIPSNTHLLLVVPRSGDPYFYRFLHGMRFFSIFWVVLGHAYMPVPPFSSRPVNTYNFGDRWEFCIVTAAYLSVDTLFFISGFLLVYNIMKEEKSSLSAGLIYIIRRFIRITVPLFFVIMCFYVVPLLLTGPNTAELYEKFYADVRHNWWALLVQGRNAIQVPDTGILWHLWYLSADFQLFIIALPVIIIFKRKPWTAIVVFLVLSVLGSSVTAWQMYNTNYDPFAFVTSDVFVAKMDMFSNVYILPSCHAVCFFAGCICQILVQKYAHFHILKVLQLFLWCLSLACCAACMFVRYFWNHEDRPTMEWVNILVAFCATPLWAIFLAWPAFACATKRGGILSHFLSWEAFTPFSRLILGVYIIHLPLHYLIYYESRERIPYLHFTL</sequence>
<comment type="caution">
    <text evidence="1">The sequence shown here is derived from an EMBL/GenBank/DDBJ whole genome shotgun (WGS) entry which is preliminary data.</text>
</comment>
<evidence type="ECO:0000313" key="2">
    <source>
        <dbReference type="Proteomes" id="UP000805193"/>
    </source>
</evidence>
<dbReference type="EMBL" id="JABSTQ010009567">
    <property type="protein sequence ID" value="KAG0428034.1"/>
    <property type="molecule type" value="Genomic_DNA"/>
</dbReference>